<dbReference type="SUPFAM" id="SSF140111">
    <property type="entry name" value="Endosomal sorting complex assembly domain"/>
    <property type="match status" value="1"/>
</dbReference>
<dbReference type="PANTHER" id="PTHR13678">
    <property type="entry name" value="VACUOLAR PROTEIN SORTING-ASSOCIATED PROTEIN 37"/>
    <property type="match status" value="1"/>
</dbReference>
<keyword evidence="10" id="KW-1185">Reference proteome</keyword>
<evidence type="ECO:0000256" key="2">
    <source>
        <dbReference type="ARBA" id="ARBA00007617"/>
    </source>
</evidence>
<dbReference type="InterPro" id="IPR037202">
    <property type="entry name" value="ESCRT_assembly_dom"/>
</dbReference>
<proteinExistence type="inferred from homology"/>
<dbReference type="InterPro" id="IPR016135">
    <property type="entry name" value="UBQ-conjugating_enzyme/RWD"/>
</dbReference>
<comment type="caution">
    <text evidence="9">The sequence shown here is derived from an EMBL/GenBank/DDBJ whole genome shotgun (WGS) entry which is preliminary data.</text>
</comment>
<dbReference type="PROSITE" id="PS51314">
    <property type="entry name" value="VPS37_C"/>
    <property type="match status" value="1"/>
</dbReference>
<evidence type="ECO:0000313" key="9">
    <source>
        <dbReference type="EMBL" id="KAK9868300.1"/>
    </source>
</evidence>
<evidence type="ECO:0000256" key="7">
    <source>
        <dbReference type="SAM" id="MobiDB-lite"/>
    </source>
</evidence>
<evidence type="ECO:0000259" key="8">
    <source>
        <dbReference type="PROSITE" id="PS51314"/>
    </source>
</evidence>
<accession>A0AAW1TFE2</accession>
<evidence type="ECO:0000256" key="5">
    <source>
        <dbReference type="ARBA" id="ARBA00022927"/>
    </source>
</evidence>
<name>A0AAW1TFE2_9CHLO</name>
<dbReference type="Pfam" id="PF07200">
    <property type="entry name" value="Mod_r"/>
    <property type="match status" value="1"/>
</dbReference>
<comment type="similarity">
    <text evidence="2">Belongs to the VPS37 family.</text>
</comment>
<evidence type="ECO:0000256" key="4">
    <source>
        <dbReference type="ARBA" id="ARBA00022753"/>
    </source>
</evidence>
<evidence type="ECO:0000256" key="3">
    <source>
        <dbReference type="ARBA" id="ARBA00022448"/>
    </source>
</evidence>
<dbReference type="Proteomes" id="UP001485043">
    <property type="component" value="Unassembled WGS sequence"/>
</dbReference>
<comment type="subcellular location">
    <subcellularLocation>
        <location evidence="1">Endosome</location>
    </subcellularLocation>
</comment>
<dbReference type="GO" id="GO:0006612">
    <property type="term" value="P:protein targeting to membrane"/>
    <property type="evidence" value="ECO:0007669"/>
    <property type="project" value="TreeGrafter"/>
</dbReference>
<sequence length="323" mass="35893">MSYPSVQPPGAAPTPFRHSPERLQQVQDMLAQVAYCKALNRDQSLFEAPLRMRDGRSTNLRISLPPNFPQGRPGLSIIHPIQHPCVDGTGRLSLQSLDRWPSSHIRLVDVVQDAFTALSGQPSYASPSHSRPGSTGRERADSPDRPTPMPARQAPRAAPVPRTFPELQELSLQELSDALTSPEAYTTLAGRLIKHASALQVAESMRTQSREMAENNLAQEQVMGELRNQIAIIRSSEYAAAKHSFDEVFHRQQTVLDKLAPSSLVAALQRAVNESDTASEKIYDAFQAGDRPVEPFIEEYTKLRTVYHTRELKRLAAQQMLVS</sequence>
<keyword evidence="3 6" id="KW-0813">Transport</keyword>
<dbReference type="CDD" id="cd11685">
    <property type="entry name" value="UEV_TSG101-like"/>
    <property type="match status" value="1"/>
</dbReference>
<dbReference type="Gene3D" id="1.10.287.660">
    <property type="entry name" value="Helix hairpin bin"/>
    <property type="match status" value="1"/>
</dbReference>
<dbReference type="PANTHER" id="PTHR13678:SF2">
    <property type="entry name" value="VACUOLAR PROTEIN SORTING-ASSOCIATED PROTEIN 37A"/>
    <property type="match status" value="1"/>
</dbReference>
<dbReference type="EMBL" id="JALJOV010000036">
    <property type="protein sequence ID" value="KAK9868300.1"/>
    <property type="molecule type" value="Genomic_DNA"/>
</dbReference>
<feature type="region of interest" description="Disordered" evidence="7">
    <location>
        <begin position="120"/>
        <end position="160"/>
    </location>
</feature>
<dbReference type="InterPro" id="IPR029012">
    <property type="entry name" value="Helix_hairpin_bin_sf"/>
</dbReference>
<dbReference type="AlphaFoldDB" id="A0AAW1TFE2"/>
<protein>
    <recommendedName>
        <fullName evidence="8">VPS37 C-terminal domain-containing protein</fullName>
    </recommendedName>
</protein>
<evidence type="ECO:0000256" key="6">
    <source>
        <dbReference type="PROSITE-ProRule" id="PRU00646"/>
    </source>
</evidence>
<organism evidence="9 10">
    <name type="scientific">Apatococcus fuscideae</name>
    <dbReference type="NCBI Taxonomy" id="2026836"/>
    <lineage>
        <taxon>Eukaryota</taxon>
        <taxon>Viridiplantae</taxon>
        <taxon>Chlorophyta</taxon>
        <taxon>core chlorophytes</taxon>
        <taxon>Trebouxiophyceae</taxon>
        <taxon>Chlorellales</taxon>
        <taxon>Chlorellaceae</taxon>
        <taxon>Apatococcus</taxon>
    </lineage>
</organism>
<evidence type="ECO:0000313" key="10">
    <source>
        <dbReference type="Proteomes" id="UP001485043"/>
    </source>
</evidence>
<keyword evidence="5 6" id="KW-0653">Protein transport</keyword>
<feature type="domain" description="VPS37 C-terminal" evidence="8">
    <location>
        <begin position="242"/>
        <end position="323"/>
    </location>
</feature>
<dbReference type="SUPFAM" id="SSF54495">
    <property type="entry name" value="UBC-like"/>
    <property type="match status" value="1"/>
</dbReference>
<dbReference type="GO" id="GO:0006623">
    <property type="term" value="P:protein targeting to vacuole"/>
    <property type="evidence" value="ECO:0007669"/>
    <property type="project" value="TreeGrafter"/>
</dbReference>
<feature type="compositionally biased region" description="Low complexity" evidence="7">
    <location>
        <begin position="150"/>
        <end position="160"/>
    </location>
</feature>
<evidence type="ECO:0000256" key="1">
    <source>
        <dbReference type="ARBA" id="ARBA00004177"/>
    </source>
</evidence>
<dbReference type="InterPro" id="IPR009851">
    <property type="entry name" value="Mod_r"/>
</dbReference>
<keyword evidence="4" id="KW-0967">Endosome</keyword>
<dbReference type="GO" id="GO:0043162">
    <property type="term" value="P:ubiquitin-dependent protein catabolic process via the multivesicular body sorting pathway"/>
    <property type="evidence" value="ECO:0007669"/>
    <property type="project" value="TreeGrafter"/>
</dbReference>
<reference evidence="9 10" key="1">
    <citation type="journal article" date="2024" name="Nat. Commun.">
        <title>Phylogenomics reveals the evolutionary origins of lichenization in chlorophyte algae.</title>
        <authorList>
            <person name="Puginier C."/>
            <person name="Libourel C."/>
            <person name="Otte J."/>
            <person name="Skaloud P."/>
            <person name="Haon M."/>
            <person name="Grisel S."/>
            <person name="Petersen M."/>
            <person name="Berrin J.G."/>
            <person name="Delaux P.M."/>
            <person name="Dal Grande F."/>
            <person name="Keller J."/>
        </authorList>
    </citation>
    <scope>NUCLEOTIDE SEQUENCE [LARGE SCALE GENOMIC DNA]</scope>
    <source>
        <strain evidence="9 10">SAG 2523</strain>
    </source>
</reference>
<gene>
    <name evidence="9" type="ORF">WJX84_010749</name>
</gene>
<feature type="compositionally biased region" description="Polar residues" evidence="7">
    <location>
        <begin position="120"/>
        <end position="133"/>
    </location>
</feature>
<dbReference type="GO" id="GO:0000813">
    <property type="term" value="C:ESCRT I complex"/>
    <property type="evidence" value="ECO:0007669"/>
    <property type="project" value="TreeGrafter"/>
</dbReference>
<dbReference type="Gene3D" id="3.10.110.10">
    <property type="entry name" value="Ubiquitin Conjugating Enzyme"/>
    <property type="match status" value="1"/>
</dbReference>